<evidence type="ECO:0000313" key="2">
    <source>
        <dbReference type="Proteomes" id="UP000000305"/>
    </source>
</evidence>
<organism evidence="1 2">
    <name type="scientific">Daphnia pulex</name>
    <name type="common">Water flea</name>
    <dbReference type="NCBI Taxonomy" id="6669"/>
    <lineage>
        <taxon>Eukaryota</taxon>
        <taxon>Metazoa</taxon>
        <taxon>Ecdysozoa</taxon>
        <taxon>Arthropoda</taxon>
        <taxon>Crustacea</taxon>
        <taxon>Branchiopoda</taxon>
        <taxon>Diplostraca</taxon>
        <taxon>Cladocera</taxon>
        <taxon>Anomopoda</taxon>
        <taxon>Daphniidae</taxon>
        <taxon>Daphnia</taxon>
    </lineage>
</organism>
<dbReference type="KEGG" id="dpx:DAPPUDRAFT_319040"/>
<evidence type="ECO:0000313" key="1">
    <source>
        <dbReference type="EMBL" id="EFX79997.1"/>
    </source>
</evidence>
<gene>
    <name evidence="1" type="ORF">DAPPUDRAFT_319040</name>
</gene>
<dbReference type="AlphaFoldDB" id="E9GKI2"/>
<dbReference type="HOGENOM" id="CLU_1397648_0_0_1"/>
<dbReference type="InParanoid" id="E9GKI2"/>
<protein>
    <submittedName>
        <fullName evidence="1">Uncharacterized protein</fullName>
    </submittedName>
</protein>
<sequence>MPSCPQPGVTAVIVVSLKIYDSIAKSYTAYKIVINRVHAYVRKALHCRYDPQVADLLLPVRNISVEFPTQTSGSQDCGAFVIYYAVKLLICGNPAATHMLESESRSAVDYGSLTRRSLKQLSELLKDLPSMLSTIIRQEKLAAIRLAFVDGSATQLDGCHHSTTPSHFSSPAHGKKCNVPFDDNIGEGKSPNLLF</sequence>
<accession>E9GKI2</accession>
<dbReference type="Proteomes" id="UP000000305">
    <property type="component" value="Unassembled WGS sequence"/>
</dbReference>
<reference evidence="1 2" key="1">
    <citation type="journal article" date="2011" name="Science">
        <title>The ecoresponsive genome of Daphnia pulex.</title>
        <authorList>
            <person name="Colbourne J.K."/>
            <person name="Pfrender M.E."/>
            <person name="Gilbert D."/>
            <person name="Thomas W.K."/>
            <person name="Tucker A."/>
            <person name="Oakley T.H."/>
            <person name="Tokishita S."/>
            <person name="Aerts A."/>
            <person name="Arnold G.J."/>
            <person name="Basu M.K."/>
            <person name="Bauer D.J."/>
            <person name="Caceres C.E."/>
            <person name="Carmel L."/>
            <person name="Casola C."/>
            <person name="Choi J.H."/>
            <person name="Detter J.C."/>
            <person name="Dong Q."/>
            <person name="Dusheyko S."/>
            <person name="Eads B.D."/>
            <person name="Frohlich T."/>
            <person name="Geiler-Samerotte K.A."/>
            <person name="Gerlach D."/>
            <person name="Hatcher P."/>
            <person name="Jogdeo S."/>
            <person name="Krijgsveld J."/>
            <person name="Kriventseva E.V."/>
            <person name="Kultz D."/>
            <person name="Laforsch C."/>
            <person name="Lindquist E."/>
            <person name="Lopez J."/>
            <person name="Manak J.R."/>
            <person name="Muller J."/>
            <person name="Pangilinan J."/>
            <person name="Patwardhan R.P."/>
            <person name="Pitluck S."/>
            <person name="Pritham E.J."/>
            <person name="Rechtsteiner A."/>
            <person name="Rho M."/>
            <person name="Rogozin I.B."/>
            <person name="Sakarya O."/>
            <person name="Salamov A."/>
            <person name="Schaack S."/>
            <person name="Shapiro H."/>
            <person name="Shiga Y."/>
            <person name="Skalitzky C."/>
            <person name="Smith Z."/>
            <person name="Souvorov A."/>
            <person name="Sung W."/>
            <person name="Tang Z."/>
            <person name="Tsuchiya D."/>
            <person name="Tu H."/>
            <person name="Vos H."/>
            <person name="Wang M."/>
            <person name="Wolf Y.I."/>
            <person name="Yamagata H."/>
            <person name="Yamada T."/>
            <person name="Ye Y."/>
            <person name="Shaw J.R."/>
            <person name="Andrews J."/>
            <person name="Crease T.J."/>
            <person name="Tang H."/>
            <person name="Lucas S.M."/>
            <person name="Robertson H.M."/>
            <person name="Bork P."/>
            <person name="Koonin E.V."/>
            <person name="Zdobnov E.M."/>
            <person name="Grigoriev I.V."/>
            <person name="Lynch M."/>
            <person name="Boore J.L."/>
        </authorList>
    </citation>
    <scope>NUCLEOTIDE SEQUENCE [LARGE SCALE GENOMIC DNA]</scope>
</reference>
<name>E9GKI2_DAPPU</name>
<dbReference type="EMBL" id="GL732549">
    <property type="protein sequence ID" value="EFX79997.1"/>
    <property type="molecule type" value="Genomic_DNA"/>
</dbReference>
<proteinExistence type="predicted"/>
<keyword evidence="2" id="KW-1185">Reference proteome</keyword>
<dbReference type="Gene3D" id="3.40.395.10">
    <property type="entry name" value="Adenoviral Proteinase, Chain A"/>
    <property type="match status" value="1"/>
</dbReference>